<dbReference type="InterPro" id="IPR025277">
    <property type="entry name" value="Apiosidase-like_cat_dom"/>
</dbReference>
<gene>
    <name evidence="3" type="ORF">G0Q07_11715</name>
</gene>
<dbReference type="AlphaFoldDB" id="A0A6C0RCG1"/>
<sequence length="472" mass="53572">MKTIIWTITLICICSASTFSQQLRVNESQRYLETNQGKPFLWIGDTAWELFHKLNREEAVEYLENRAAKGFSVIQAVVLAENDGLRTPNSYGDVPLIDLDPAQPNEAYFKHVDFIVNKAEELGLVIGMLPTWGDKIESANPGAGPEVFTIENAAIFGAFLGERYKNKPVVWILGGDRNVLNKQVYQIWNSMAGGLKKGDGGNHLMTFHPRGGSHSAYFFHNAEWLDFNMYQSGHGSKYINVYDYANYLMLLHPQKPFVDGEPAYEDIAIKFWKHMDFSKYSEKRVPTGVLDTDGLIENRSHFKDGFFSDYDIRVHAYWNFLSGACGYTYGNNAIWQMQKKGGEIAIPCLYDWRESMDRPGAFDMMHLREIMEERFYNLVPDQSFVYGITPKGENYIAAAGSTDKSFAMIYLAKGQPVKVVMNKLKGNVQASWFNPRNGELQQIGNFSSEGIKTFTPSSSGENNDWLLLLETK</sequence>
<name>A0A6C0RCG1_9BACT</name>
<evidence type="ECO:0000259" key="1">
    <source>
        <dbReference type="Pfam" id="PF12904"/>
    </source>
</evidence>
<protein>
    <submittedName>
        <fullName evidence="3">DUF4038 domain-containing protein</fullName>
    </submittedName>
</protein>
<evidence type="ECO:0000259" key="2">
    <source>
        <dbReference type="Pfam" id="PF13204"/>
    </source>
</evidence>
<feature type="domain" description="Putative collagen-binding" evidence="1">
    <location>
        <begin position="379"/>
        <end position="470"/>
    </location>
</feature>
<dbReference type="PANTHER" id="PTHR37836:SF3">
    <property type="entry name" value="ENDOGLUCANASE"/>
    <property type="match status" value="1"/>
</dbReference>
<keyword evidence="4" id="KW-1185">Reference proteome</keyword>
<accession>A0A6C0RCG1</accession>
<dbReference type="EMBL" id="CP048409">
    <property type="protein sequence ID" value="QIA08338.1"/>
    <property type="molecule type" value="Genomic_DNA"/>
</dbReference>
<dbReference type="PANTHER" id="PTHR37836">
    <property type="entry name" value="LMO1036 PROTEIN"/>
    <property type="match status" value="1"/>
</dbReference>
<evidence type="ECO:0000313" key="4">
    <source>
        <dbReference type="Proteomes" id="UP000474630"/>
    </source>
</evidence>
<dbReference type="KEGG" id="drc:G0Q07_11715"/>
<dbReference type="Pfam" id="PF12904">
    <property type="entry name" value="Collagen_bind_2"/>
    <property type="match status" value="1"/>
</dbReference>
<feature type="domain" description="Apiosidase-like catalytic" evidence="2">
    <location>
        <begin position="27"/>
        <end position="374"/>
    </location>
</feature>
<dbReference type="Proteomes" id="UP000474630">
    <property type="component" value="Chromosome"/>
</dbReference>
<evidence type="ECO:0000313" key="3">
    <source>
        <dbReference type="EMBL" id="QIA08338.1"/>
    </source>
</evidence>
<dbReference type="RefSeq" id="WP_163346257.1">
    <property type="nucleotide sequence ID" value="NZ_CP048409.1"/>
</dbReference>
<organism evidence="3 4">
    <name type="scientific">Draconibacterium halophilum</name>
    <dbReference type="NCBI Taxonomy" id="2706887"/>
    <lineage>
        <taxon>Bacteria</taxon>
        <taxon>Pseudomonadati</taxon>
        <taxon>Bacteroidota</taxon>
        <taxon>Bacteroidia</taxon>
        <taxon>Marinilabiliales</taxon>
        <taxon>Prolixibacteraceae</taxon>
        <taxon>Draconibacterium</taxon>
    </lineage>
</organism>
<proteinExistence type="predicted"/>
<dbReference type="Pfam" id="PF13204">
    <property type="entry name" value="Apiosidase"/>
    <property type="match status" value="1"/>
</dbReference>
<dbReference type="InterPro" id="IPR017853">
    <property type="entry name" value="GH"/>
</dbReference>
<dbReference type="InterPro" id="IPR024749">
    <property type="entry name" value="Collagen-bd_put"/>
</dbReference>
<dbReference type="SUPFAM" id="SSF51445">
    <property type="entry name" value="(Trans)glycosidases"/>
    <property type="match status" value="1"/>
</dbReference>
<dbReference type="Gene3D" id="3.20.20.80">
    <property type="entry name" value="Glycosidases"/>
    <property type="match status" value="1"/>
</dbReference>
<reference evidence="3 4" key="1">
    <citation type="submission" date="2020-02" db="EMBL/GenBank/DDBJ databases">
        <title>Genome sequencing for Draconibacterium sp. strain M1.</title>
        <authorList>
            <person name="Park S.-J."/>
        </authorList>
    </citation>
    <scope>NUCLEOTIDE SEQUENCE [LARGE SCALE GENOMIC DNA]</scope>
    <source>
        <strain evidence="3 4">M1</strain>
    </source>
</reference>